<dbReference type="GO" id="GO:0042795">
    <property type="term" value="P:snRNA transcription by RNA polymerase II"/>
    <property type="evidence" value="ECO:0007669"/>
    <property type="project" value="TreeGrafter"/>
</dbReference>
<dbReference type="AlphaFoldDB" id="A0A7J7VYI1"/>
<evidence type="ECO:0000259" key="1">
    <source>
        <dbReference type="Pfam" id="PF10390"/>
    </source>
</evidence>
<dbReference type="PANTHER" id="PTHR23288">
    <property type="entry name" value="OCCLUDIN AND RNA POLYMERASE II ELONGATION FACTOR ELL"/>
    <property type="match status" value="1"/>
</dbReference>
<dbReference type="PANTHER" id="PTHR23288:SF9">
    <property type="entry name" value="RNA POLYMERASE II ELONGATION FACTOR ELL"/>
    <property type="match status" value="1"/>
</dbReference>
<accession>A0A7J7VYI1</accession>
<name>A0A7J7VYI1_MYOMY</name>
<dbReference type="Proteomes" id="UP000527355">
    <property type="component" value="Unassembled WGS sequence"/>
</dbReference>
<keyword evidence="3" id="KW-1185">Reference proteome</keyword>
<feature type="domain" description="RNA polymerase II elongation factor ELL N-terminal" evidence="1">
    <location>
        <begin position="50"/>
        <end position="158"/>
    </location>
</feature>
<reference evidence="2 3" key="1">
    <citation type="journal article" date="2020" name="Nature">
        <title>Six reference-quality genomes reveal evolution of bat adaptations.</title>
        <authorList>
            <person name="Jebb D."/>
            <person name="Huang Z."/>
            <person name="Pippel M."/>
            <person name="Hughes G.M."/>
            <person name="Lavrichenko K."/>
            <person name="Devanna P."/>
            <person name="Winkler S."/>
            <person name="Jermiin L.S."/>
            <person name="Skirmuntt E.C."/>
            <person name="Katzourakis A."/>
            <person name="Burkitt-Gray L."/>
            <person name="Ray D.A."/>
            <person name="Sullivan K.A.M."/>
            <person name="Roscito J.G."/>
            <person name="Kirilenko B.M."/>
            <person name="Davalos L.M."/>
            <person name="Corthals A.P."/>
            <person name="Power M.L."/>
            <person name="Jones G."/>
            <person name="Ransome R.D."/>
            <person name="Dechmann D.K.N."/>
            <person name="Locatelli A.G."/>
            <person name="Puechmaille S.J."/>
            <person name="Fedrigo O."/>
            <person name="Jarvis E.D."/>
            <person name="Hiller M."/>
            <person name="Vernes S.C."/>
            <person name="Myers E.W."/>
            <person name="Teeling E.C."/>
        </authorList>
    </citation>
    <scope>NUCLEOTIDE SEQUENCE [LARGE SCALE GENOMIC DNA]</scope>
    <source>
        <strain evidence="2">MMyoMyo1</strain>
        <tissue evidence="2">Flight muscle</tissue>
    </source>
</reference>
<evidence type="ECO:0000313" key="2">
    <source>
        <dbReference type="EMBL" id="KAF6330275.1"/>
    </source>
</evidence>
<gene>
    <name evidence="2" type="ORF">mMyoMyo1_012269</name>
</gene>
<dbReference type="VEuPathDB" id="HostDB:GeneID_118657575"/>
<dbReference type="Pfam" id="PF10390">
    <property type="entry name" value="ELL"/>
    <property type="match status" value="2"/>
</dbReference>
<dbReference type="InterPro" id="IPR031176">
    <property type="entry name" value="ELL/occludin"/>
</dbReference>
<dbReference type="GO" id="GO:0032968">
    <property type="term" value="P:positive regulation of transcription elongation by RNA polymerase II"/>
    <property type="evidence" value="ECO:0007669"/>
    <property type="project" value="TreeGrafter"/>
</dbReference>
<sequence length="162" mass="18219">MAALKKDQSYRLSCGRVSDSSKVSMFHVKLTDSALRAFETYRAKAWIFSYLSNIGCDSPQGSFDCIQQYFSSHGDIHLDCLGSIQDKITVCATDDSYQKARQSMAQAEEETRSRGAIVIKPGGRYLGKKVQFRKPAPRAMDTVPSRKWATPINLANHQEKWC</sequence>
<proteinExistence type="predicted"/>
<feature type="domain" description="RNA polymerase II elongation factor ELL N-terminal" evidence="1">
    <location>
        <begin position="7"/>
        <end position="43"/>
    </location>
</feature>
<evidence type="ECO:0000313" key="3">
    <source>
        <dbReference type="Proteomes" id="UP000527355"/>
    </source>
</evidence>
<dbReference type="GO" id="GO:0006368">
    <property type="term" value="P:transcription elongation by RNA polymerase II"/>
    <property type="evidence" value="ECO:0007669"/>
    <property type="project" value="InterPro"/>
</dbReference>
<dbReference type="GO" id="GO:0000987">
    <property type="term" value="F:cis-regulatory region sequence-specific DNA binding"/>
    <property type="evidence" value="ECO:0007669"/>
    <property type="project" value="TreeGrafter"/>
</dbReference>
<dbReference type="EMBL" id="JABWUV010000009">
    <property type="protein sequence ID" value="KAF6330275.1"/>
    <property type="molecule type" value="Genomic_DNA"/>
</dbReference>
<organism evidence="2 3">
    <name type="scientific">Myotis myotis</name>
    <name type="common">Greater mouse-eared bat</name>
    <name type="synonym">Vespertilio myotis</name>
    <dbReference type="NCBI Taxonomy" id="51298"/>
    <lineage>
        <taxon>Eukaryota</taxon>
        <taxon>Metazoa</taxon>
        <taxon>Chordata</taxon>
        <taxon>Craniata</taxon>
        <taxon>Vertebrata</taxon>
        <taxon>Euteleostomi</taxon>
        <taxon>Mammalia</taxon>
        <taxon>Eutheria</taxon>
        <taxon>Laurasiatheria</taxon>
        <taxon>Chiroptera</taxon>
        <taxon>Yangochiroptera</taxon>
        <taxon>Vespertilionidae</taxon>
        <taxon>Myotis</taxon>
    </lineage>
</organism>
<dbReference type="InterPro" id="IPR019464">
    <property type="entry name" value="ELL_N"/>
</dbReference>
<comment type="caution">
    <text evidence="2">The sequence shown here is derived from an EMBL/GenBank/DDBJ whole genome shotgun (WGS) entry which is preliminary data.</text>
</comment>
<dbReference type="GO" id="GO:0008023">
    <property type="term" value="C:transcription elongation factor complex"/>
    <property type="evidence" value="ECO:0007669"/>
    <property type="project" value="InterPro"/>
</dbReference>
<protein>
    <recommendedName>
        <fullName evidence="1">RNA polymerase II elongation factor ELL N-terminal domain-containing protein</fullName>
    </recommendedName>
</protein>